<dbReference type="NCBIfam" id="TIGR02258">
    <property type="entry name" value="2_5_ligase"/>
    <property type="match status" value="1"/>
</dbReference>
<proteinExistence type="inferred from homology"/>
<evidence type="ECO:0000256" key="1">
    <source>
        <dbReference type="ARBA" id="ARBA00022801"/>
    </source>
</evidence>
<dbReference type="InterPro" id="IPR004175">
    <property type="entry name" value="RNA_CPDase"/>
</dbReference>
<keyword evidence="1 2" id="KW-0378">Hydrolase</keyword>
<comment type="caution">
    <text evidence="3">The sequence shown here is derived from an EMBL/GenBank/DDBJ whole genome shotgun (WGS) entry which is preliminary data.</text>
</comment>
<dbReference type="OrthoDB" id="7061261at2"/>
<dbReference type="InterPro" id="IPR009097">
    <property type="entry name" value="Cyclic_Pdiesterase"/>
</dbReference>
<dbReference type="EMBL" id="JMQN01000028">
    <property type="protein sequence ID" value="KEA63836.1"/>
    <property type="molecule type" value="Genomic_DNA"/>
</dbReference>
<dbReference type="PATRIC" id="fig|1232683.4.peg.1926"/>
<feature type="active site" description="Proton donor" evidence="2">
    <location>
        <position position="43"/>
    </location>
</feature>
<reference evidence="3 4" key="1">
    <citation type="submission" date="2014-04" db="EMBL/GenBank/DDBJ databases">
        <title>Marinobacterium kochiensis sp. nov., isolated from sediment sample collected from Kochi backwaters in Kerala, India.</title>
        <authorList>
            <person name="Singh A."/>
            <person name="Pinnaka A.K."/>
        </authorList>
    </citation>
    <scope>NUCLEOTIDE SEQUENCE [LARGE SCALE GENOMIC DNA]</scope>
    <source>
        <strain evidence="3 4">AK27</strain>
    </source>
</reference>
<comment type="similarity">
    <text evidence="2">Belongs to the 2H phosphoesterase superfamily. ThpR family.</text>
</comment>
<dbReference type="PANTHER" id="PTHR35561">
    <property type="entry name" value="RNA 2',3'-CYCLIC PHOSPHODIESTERASE"/>
    <property type="match status" value="1"/>
</dbReference>
<feature type="short sequence motif" description="HXTX 1" evidence="2">
    <location>
        <begin position="43"/>
        <end position="46"/>
    </location>
</feature>
<gene>
    <name evidence="3" type="ORF">ADIMK_1963</name>
</gene>
<organism evidence="3 4">
    <name type="scientific">Marinobacterium lacunae</name>
    <dbReference type="NCBI Taxonomy" id="1232683"/>
    <lineage>
        <taxon>Bacteria</taxon>
        <taxon>Pseudomonadati</taxon>
        <taxon>Pseudomonadota</taxon>
        <taxon>Gammaproteobacteria</taxon>
        <taxon>Oceanospirillales</taxon>
        <taxon>Oceanospirillaceae</taxon>
        <taxon>Marinobacterium</taxon>
    </lineage>
</organism>
<dbReference type="Gene3D" id="3.90.1140.10">
    <property type="entry name" value="Cyclic phosphodiesterase"/>
    <property type="match status" value="1"/>
</dbReference>
<dbReference type="GO" id="GO:0008664">
    <property type="term" value="F:RNA 2',3'-cyclic 3'-phosphodiesterase activity"/>
    <property type="evidence" value="ECO:0007669"/>
    <property type="project" value="UniProtKB-EC"/>
</dbReference>
<dbReference type="PANTHER" id="PTHR35561:SF1">
    <property type="entry name" value="RNA 2',3'-CYCLIC PHOSPHODIESTERASE"/>
    <property type="match status" value="1"/>
</dbReference>
<dbReference type="STRING" id="1232683.ADIMK_1963"/>
<feature type="active site" description="Proton acceptor" evidence="2">
    <location>
        <position position="123"/>
    </location>
</feature>
<keyword evidence="4" id="KW-1185">Reference proteome</keyword>
<dbReference type="SUPFAM" id="SSF55144">
    <property type="entry name" value="LigT-like"/>
    <property type="match status" value="1"/>
</dbReference>
<evidence type="ECO:0000313" key="3">
    <source>
        <dbReference type="EMBL" id="KEA63836.1"/>
    </source>
</evidence>
<evidence type="ECO:0000256" key="2">
    <source>
        <dbReference type="HAMAP-Rule" id="MF_01940"/>
    </source>
</evidence>
<dbReference type="RefSeq" id="WP_051692826.1">
    <property type="nucleotide sequence ID" value="NZ_JMQN01000028.1"/>
</dbReference>
<dbReference type="GO" id="GO:0004113">
    <property type="term" value="F:2',3'-cyclic-nucleotide 3'-phosphodiesterase activity"/>
    <property type="evidence" value="ECO:0007669"/>
    <property type="project" value="InterPro"/>
</dbReference>
<feature type="short sequence motif" description="HXTX 2" evidence="2">
    <location>
        <begin position="123"/>
        <end position="126"/>
    </location>
</feature>
<dbReference type="EC" id="3.1.4.58" evidence="2"/>
<comment type="function">
    <text evidence="2">Hydrolyzes RNA 2',3'-cyclic phosphodiester to an RNA 2'-phosphomonoester.</text>
</comment>
<name>A0A081FZ81_9GAMM</name>
<accession>A0A081FZ81</accession>
<sequence length="182" mass="20718">MEENKPANRLFIAIDLSEAIQTLVARRLPELRDIRWVAPERLHLTLAFIGELKEEQMQPLDTALSDIAFQPFELELNRVGTFSHGTLWIGCEPCDPLVELRSKIREALKLLNITLDPRPYQPHITLAYNKEPLAEHTIAQLDAELLPEPIEMVVDQFALKNSILNNGNAPIHQVIRLYNAAN</sequence>
<dbReference type="Proteomes" id="UP000028252">
    <property type="component" value="Unassembled WGS sequence"/>
</dbReference>
<dbReference type="HAMAP" id="MF_01940">
    <property type="entry name" value="RNA_CPDase"/>
    <property type="match status" value="1"/>
</dbReference>
<dbReference type="Pfam" id="PF13563">
    <property type="entry name" value="2_5_RNA_ligase2"/>
    <property type="match status" value="1"/>
</dbReference>
<dbReference type="GO" id="GO:0016874">
    <property type="term" value="F:ligase activity"/>
    <property type="evidence" value="ECO:0007669"/>
    <property type="project" value="UniProtKB-KW"/>
</dbReference>
<keyword evidence="3" id="KW-0436">Ligase</keyword>
<dbReference type="eggNOG" id="COG1514">
    <property type="taxonomic scope" value="Bacteria"/>
</dbReference>
<protein>
    <recommendedName>
        <fullName evidence="2">RNA 2',3'-cyclic phosphodiesterase</fullName>
        <shortName evidence="2">RNA 2',3'-CPDase</shortName>
        <ecNumber evidence="2">3.1.4.58</ecNumber>
    </recommendedName>
</protein>
<evidence type="ECO:0000313" key="4">
    <source>
        <dbReference type="Proteomes" id="UP000028252"/>
    </source>
</evidence>
<dbReference type="AlphaFoldDB" id="A0A081FZ81"/>
<comment type="catalytic activity">
    <reaction evidence="2">
        <text>a 3'-end 2',3'-cyclophospho-ribonucleotide-RNA + H2O = a 3'-end 2'-phospho-ribonucleotide-RNA + H(+)</text>
        <dbReference type="Rhea" id="RHEA:11828"/>
        <dbReference type="Rhea" id="RHEA-COMP:10464"/>
        <dbReference type="Rhea" id="RHEA-COMP:17353"/>
        <dbReference type="ChEBI" id="CHEBI:15377"/>
        <dbReference type="ChEBI" id="CHEBI:15378"/>
        <dbReference type="ChEBI" id="CHEBI:83064"/>
        <dbReference type="ChEBI" id="CHEBI:173113"/>
        <dbReference type="EC" id="3.1.4.58"/>
    </reaction>
</comment>